<dbReference type="Proteomes" id="UP001164539">
    <property type="component" value="Chromosome 14"/>
</dbReference>
<protein>
    <submittedName>
        <fullName evidence="1">FHA domain-containing protein PS1</fullName>
    </submittedName>
</protein>
<evidence type="ECO:0000313" key="2">
    <source>
        <dbReference type="Proteomes" id="UP001164539"/>
    </source>
</evidence>
<organism evidence="1 2">
    <name type="scientific">Melia azedarach</name>
    <name type="common">Chinaberry tree</name>
    <dbReference type="NCBI Taxonomy" id="155640"/>
    <lineage>
        <taxon>Eukaryota</taxon>
        <taxon>Viridiplantae</taxon>
        <taxon>Streptophyta</taxon>
        <taxon>Embryophyta</taxon>
        <taxon>Tracheophyta</taxon>
        <taxon>Spermatophyta</taxon>
        <taxon>Magnoliopsida</taxon>
        <taxon>eudicotyledons</taxon>
        <taxon>Gunneridae</taxon>
        <taxon>Pentapetalae</taxon>
        <taxon>rosids</taxon>
        <taxon>malvids</taxon>
        <taxon>Sapindales</taxon>
        <taxon>Meliaceae</taxon>
        <taxon>Melia</taxon>
    </lineage>
</organism>
<comment type="caution">
    <text evidence="1">The sequence shown here is derived from an EMBL/GenBank/DDBJ whole genome shotgun (WGS) entry which is preliminary data.</text>
</comment>
<evidence type="ECO:0000313" key="1">
    <source>
        <dbReference type="EMBL" id="KAJ4701163.1"/>
    </source>
</evidence>
<accession>A0ACC1WQ65</accession>
<reference evidence="1 2" key="1">
    <citation type="journal article" date="2023" name="Science">
        <title>Complex scaffold remodeling in plant triterpene biosynthesis.</title>
        <authorList>
            <person name="De La Pena R."/>
            <person name="Hodgson H."/>
            <person name="Liu J.C."/>
            <person name="Stephenson M.J."/>
            <person name="Martin A.C."/>
            <person name="Owen C."/>
            <person name="Harkess A."/>
            <person name="Leebens-Mack J."/>
            <person name="Jimenez L.E."/>
            <person name="Osbourn A."/>
            <person name="Sattely E.S."/>
        </authorList>
    </citation>
    <scope>NUCLEOTIDE SEQUENCE [LARGE SCALE GENOMIC DNA]</scope>
    <source>
        <strain evidence="2">cv. JPN11</strain>
        <tissue evidence="1">Leaf</tissue>
    </source>
</reference>
<keyword evidence="2" id="KW-1185">Reference proteome</keyword>
<name>A0ACC1WQ65_MELAZ</name>
<dbReference type="EMBL" id="CM051407">
    <property type="protein sequence ID" value="KAJ4701163.1"/>
    <property type="molecule type" value="Genomic_DNA"/>
</dbReference>
<proteinExistence type="predicted"/>
<gene>
    <name evidence="1" type="ORF">OWV82_024445</name>
</gene>
<sequence length="971" mass="109191">MAEKKERKPEEGGEMKIPVFTVIKNGAILKNIFLVNHPPSPQSITSVDNEENTDQEENGEEILIVGRHPDCHIMLTHPSVSRFHVQIQSNPSSQKLSVIDLSSVHGTWVSERRIEPGVPVELNEGDTIKIGGSTRVYRLHWVPLTQAYDEDNPFVSPMDLYFLSMAESKEVENQVLEDGNEVETHQGENSVSIENGKTEGQHSLAIEGEEEKTCQGVNSTLIEVKQTEGQESVVVESKEEETCQDEISASIQHKAIQSLDLVLEGIVSLFTDENPELIQMKEIPSSGGESVDLSLPAGDFILEKENSDWLLRREEKFSKASVNLASSCDVKEGKILQDNEPRDDSEVFSGSVMKESKNLSIVFGEVLSEINTQPLIEEKQTLQCPAAWQLPSETGYKENSYVDQNMNSLMNSYVDPNMNSPMNQNYECFGDENFCPAAAVYEEAENQNVLRESHVQMENQNFNSMLLEAESVNSSLPFGEVLSNITDSKKGQTPQSLYAPEGISVLENSENSPPRSSKRSSMHSIWSRRGKPASILQIQTSRSRGKTKGDCNIVDVELLQKDKMENESISKILFSDLEEMEEETFTPNKENLTPNTLLMKSSKRKGKLQEIKHSRSGSSKFTCSPHMQQEEDLILTSDKENQTPKVLREQKLVRDISRSQVRLEQERVKMKNRADRVPFQPLLNSAGRRRSETSLSNATTRSSNSVNFTQTEVSNSSSGGEGRRCWTMIVDTTTLLDKESRKSLQLLQGLKGTQLIIPRMVIRELDYMKRRSLFRRTSEVSSSLEWIEECMMKTKWWIHIQSAVEEGKPIAPTPPASPQSQFSEGSGGFSCGTTSWKPFLSRTNLTEIVSPTAEDHILDCALLFRKMKDDGQLVLLSNNVTMKIKAMAEGLICETAQEFRESLVNPFSERFLWADSSPRGRTWSYLDDVVLRDKYSRVGPFKKPLKGDGVKGLKLILQHNAHYNARISSVR</sequence>